<dbReference type="AlphaFoldDB" id="A0A1C4DJ32"/>
<evidence type="ECO:0000313" key="3">
    <source>
        <dbReference type="EMBL" id="SCC31369.1"/>
    </source>
</evidence>
<gene>
    <name evidence="3" type="ORF">GA0061071_112134</name>
</gene>
<dbReference type="SUPFAM" id="SSF88874">
    <property type="entry name" value="Receptor-binding domain of short tail fibre protein gp12"/>
    <property type="match status" value="1"/>
</dbReference>
<dbReference type="EMBL" id="FMAY01000012">
    <property type="protein sequence ID" value="SCC31369.1"/>
    <property type="molecule type" value="Genomic_DNA"/>
</dbReference>
<sequence>MTTKYFAILTNLGAAKLANATALGRQLKLTQMAVGDANGALPTPDAAQTALINQKRIAPLNTLTLDPGNASQIIAEQVIPETEGGFWIREIGLYDDEGSLVAVANCPETYKPQMQEGSGRTQIVRMLLAVSSPSSVTLTIDPAVVLATRKYVDDKVIEVKAYTDSLLANHLAAANPHPQYVKVADIAYYTPIGVPVPYPAAMPPDGWLLCNGAAFDKATWPGLAAVYPSGVLPDLRGEFIRGWDNGRKVDTDRVLLSAQGDAIRNITGSIIAYQSGSNGVVIPTGVSGALATFNSGTNNTITPVPQSVSPTTNYGVRFDASLVVPTSTENRPRNIAFNYIVRAA</sequence>
<feature type="domain" description="Phage tail collar" evidence="1">
    <location>
        <begin position="193"/>
        <end position="240"/>
    </location>
</feature>
<dbReference type="InterPro" id="IPR051934">
    <property type="entry name" value="Phage_Tail_Fiber_Structural"/>
</dbReference>
<dbReference type="Proteomes" id="UP000198975">
    <property type="component" value="Unassembled WGS sequence"/>
</dbReference>
<dbReference type="Pfam" id="PF12571">
    <property type="entry name" value="Phage_tail_fib"/>
    <property type="match status" value="1"/>
</dbReference>
<accession>A0A1C4DJ32</accession>
<dbReference type="RefSeq" id="WP_088236679.1">
    <property type="nucleotide sequence ID" value="NZ_FMAY01000012.1"/>
</dbReference>
<proteinExistence type="predicted"/>
<name>A0A1C4DJ32_9ENTR</name>
<evidence type="ECO:0000259" key="1">
    <source>
        <dbReference type="Pfam" id="PF07484"/>
    </source>
</evidence>
<keyword evidence="4" id="KW-1185">Reference proteome</keyword>
<organism evidence="3 4">
    <name type="scientific">Kosakonia oryzendophytica</name>
    <dbReference type="NCBI Taxonomy" id="1005665"/>
    <lineage>
        <taxon>Bacteria</taxon>
        <taxon>Pseudomonadati</taxon>
        <taxon>Pseudomonadota</taxon>
        <taxon>Gammaproteobacteria</taxon>
        <taxon>Enterobacterales</taxon>
        <taxon>Enterobacteriaceae</taxon>
        <taxon>Kosakonia</taxon>
    </lineage>
</organism>
<dbReference type="PANTHER" id="PTHR35191:SF1">
    <property type="entry name" value="PROPHAGE SIDE TAIL FIBER PROTEIN HOMOLOG STFQ-RELATED"/>
    <property type="match status" value="1"/>
</dbReference>
<protein>
    <submittedName>
        <fullName evidence="3">Phage-related tail fibre protein</fullName>
    </submittedName>
</protein>
<dbReference type="OrthoDB" id="9810174at2"/>
<evidence type="ECO:0000313" key="4">
    <source>
        <dbReference type="Proteomes" id="UP000198975"/>
    </source>
</evidence>
<dbReference type="InterPro" id="IPR022225">
    <property type="entry name" value="Phage_tail_fibre_N"/>
</dbReference>
<dbReference type="Pfam" id="PF07484">
    <property type="entry name" value="Collar"/>
    <property type="match status" value="1"/>
</dbReference>
<evidence type="ECO:0000259" key="2">
    <source>
        <dbReference type="Pfam" id="PF12571"/>
    </source>
</evidence>
<reference evidence="4" key="1">
    <citation type="submission" date="2016-08" db="EMBL/GenBank/DDBJ databases">
        <authorList>
            <person name="Varghese N."/>
            <person name="Submissions Spin"/>
        </authorList>
    </citation>
    <scope>NUCLEOTIDE SEQUENCE [LARGE SCALE GENOMIC DNA]</scope>
    <source>
        <strain evidence="4">REICA_082</strain>
    </source>
</reference>
<dbReference type="InterPro" id="IPR011083">
    <property type="entry name" value="Phage_tail_collar_dom"/>
</dbReference>
<dbReference type="Gene3D" id="3.90.1340.10">
    <property type="entry name" value="Phage tail collar domain"/>
    <property type="match status" value="1"/>
</dbReference>
<dbReference type="InterPro" id="IPR037053">
    <property type="entry name" value="Phage_tail_collar_dom_sf"/>
</dbReference>
<dbReference type="PANTHER" id="PTHR35191">
    <property type="entry name" value="PROPHAGE SIDE TAIL FIBER PROTEIN HOMOLOG STFQ-RELATED"/>
    <property type="match status" value="1"/>
</dbReference>
<feature type="domain" description="Phage tail fibre protein N-terminal" evidence="2">
    <location>
        <begin position="1"/>
        <end position="150"/>
    </location>
</feature>